<keyword evidence="10 14" id="KW-0418">Kinase</keyword>
<evidence type="ECO:0000313" key="17">
    <source>
        <dbReference type="EMBL" id="RDE06074.1"/>
    </source>
</evidence>
<dbReference type="GO" id="GO:0015937">
    <property type="term" value="P:coenzyme A biosynthetic process"/>
    <property type="evidence" value="ECO:0007669"/>
    <property type="project" value="UniProtKB-UniRule"/>
</dbReference>
<evidence type="ECO:0000256" key="1">
    <source>
        <dbReference type="ARBA" id="ARBA00001206"/>
    </source>
</evidence>
<dbReference type="InterPro" id="IPR006083">
    <property type="entry name" value="PRK/URK"/>
</dbReference>
<comment type="similarity">
    <text evidence="4 14 15">Belongs to the prokaryotic pantothenate kinase family.</text>
</comment>
<accession>A0A369VUM5</accession>
<dbReference type="EMBL" id="QQNB01000002">
    <property type="protein sequence ID" value="RDE06074.1"/>
    <property type="molecule type" value="Genomic_DNA"/>
</dbReference>
<dbReference type="Proteomes" id="UP000253918">
    <property type="component" value="Unassembled WGS sequence"/>
</dbReference>
<dbReference type="HAMAP" id="MF_00215">
    <property type="entry name" value="Pantothen_kinase_1"/>
    <property type="match status" value="1"/>
</dbReference>
<evidence type="ECO:0000256" key="6">
    <source>
        <dbReference type="ARBA" id="ARBA00015080"/>
    </source>
</evidence>
<evidence type="ECO:0000256" key="15">
    <source>
        <dbReference type="RuleBase" id="RU003530"/>
    </source>
</evidence>
<evidence type="ECO:0000256" key="3">
    <source>
        <dbReference type="ARBA" id="ARBA00005225"/>
    </source>
</evidence>
<dbReference type="GO" id="GO:0005737">
    <property type="term" value="C:cytoplasm"/>
    <property type="evidence" value="ECO:0007669"/>
    <property type="project" value="UniProtKB-SubCell"/>
</dbReference>
<dbReference type="CDD" id="cd02025">
    <property type="entry name" value="PanK"/>
    <property type="match status" value="1"/>
</dbReference>
<evidence type="ECO:0000256" key="4">
    <source>
        <dbReference type="ARBA" id="ARBA00006087"/>
    </source>
</evidence>
<evidence type="ECO:0000259" key="16">
    <source>
        <dbReference type="Pfam" id="PF00485"/>
    </source>
</evidence>
<evidence type="ECO:0000256" key="5">
    <source>
        <dbReference type="ARBA" id="ARBA00012102"/>
    </source>
</evidence>
<dbReference type="InterPro" id="IPR027417">
    <property type="entry name" value="P-loop_NTPase"/>
</dbReference>
<evidence type="ECO:0000313" key="18">
    <source>
        <dbReference type="Proteomes" id="UP000253918"/>
    </source>
</evidence>
<comment type="catalytic activity">
    <reaction evidence="1 14 15">
        <text>(R)-pantothenate + ATP = (R)-4'-phosphopantothenate + ADP + H(+)</text>
        <dbReference type="Rhea" id="RHEA:16373"/>
        <dbReference type="ChEBI" id="CHEBI:10986"/>
        <dbReference type="ChEBI" id="CHEBI:15378"/>
        <dbReference type="ChEBI" id="CHEBI:29032"/>
        <dbReference type="ChEBI" id="CHEBI:30616"/>
        <dbReference type="ChEBI" id="CHEBI:456216"/>
        <dbReference type="EC" id="2.7.1.33"/>
    </reaction>
</comment>
<proteinExistence type="inferred from homology"/>
<organism evidence="17 18">
    <name type="scientific">Sphingomonas aracearum</name>
    <dbReference type="NCBI Taxonomy" id="2283317"/>
    <lineage>
        <taxon>Bacteria</taxon>
        <taxon>Pseudomonadati</taxon>
        <taxon>Pseudomonadota</taxon>
        <taxon>Alphaproteobacteria</taxon>
        <taxon>Sphingomonadales</taxon>
        <taxon>Sphingomonadaceae</taxon>
        <taxon>Sphingomonas</taxon>
    </lineage>
</organism>
<evidence type="ECO:0000256" key="2">
    <source>
        <dbReference type="ARBA" id="ARBA00004496"/>
    </source>
</evidence>
<dbReference type="PIRSF" id="PIRSF000545">
    <property type="entry name" value="Pantothenate_kin"/>
    <property type="match status" value="1"/>
</dbReference>
<evidence type="ECO:0000256" key="13">
    <source>
        <dbReference type="ARBA" id="ARBA00032866"/>
    </source>
</evidence>
<dbReference type="EC" id="2.7.1.33" evidence="5 14"/>
<keyword evidence="18" id="KW-1185">Reference proteome</keyword>
<keyword evidence="8 14" id="KW-0808">Transferase</keyword>
<evidence type="ECO:0000256" key="14">
    <source>
        <dbReference type="HAMAP-Rule" id="MF_00215"/>
    </source>
</evidence>
<keyword evidence="7 14" id="KW-0963">Cytoplasm</keyword>
<feature type="binding site" evidence="14">
    <location>
        <begin position="89"/>
        <end position="96"/>
    </location>
    <ligand>
        <name>ATP</name>
        <dbReference type="ChEBI" id="CHEBI:30616"/>
    </ligand>
</feature>
<dbReference type="OrthoDB" id="1550976at2"/>
<keyword evidence="12 14" id="KW-0173">Coenzyme A biosynthesis</keyword>
<dbReference type="Gene3D" id="3.40.50.300">
    <property type="entry name" value="P-loop containing nucleotide triphosphate hydrolases"/>
    <property type="match status" value="1"/>
</dbReference>
<evidence type="ECO:0000256" key="10">
    <source>
        <dbReference type="ARBA" id="ARBA00022777"/>
    </source>
</evidence>
<comment type="caution">
    <text evidence="17">The sequence shown here is derived from an EMBL/GenBank/DDBJ whole genome shotgun (WGS) entry which is preliminary data.</text>
</comment>
<dbReference type="InterPro" id="IPR004566">
    <property type="entry name" value="PanK"/>
</dbReference>
<evidence type="ECO:0000256" key="9">
    <source>
        <dbReference type="ARBA" id="ARBA00022741"/>
    </source>
</evidence>
<dbReference type="AlphaFoldDB" id="A0A369VUM5"/>
<name>A0A369VUM5_9SPHN</name>
<dbReference type="NCBIfam" id="TIGR00554">
    <property type="entry name" value="panK_bact"/>
    <property type="match status" value="1"/>
</dbReference>
<gene>
    <name evidence="14" type="primary">coaA</name>
    <name evidence="17" type="ORF">DVW87_08375</name>
</gene>
<comment type="pathway">
    <text evidence="3 14 15">Cofactor biosynthesis; coenzyme A biosynthesis; CoA from (R)-pantothenate: step 1/5.</text>
</comment>
<comment type="subcellular location">
    <subcellularLocation>
        <location evidence="2 14 15">Cytoplasm</location>
    </subcellularLocation>
</comment>
<keyword evidence="11 14" id="KW-0067">ATP-binding</keyword>
<dbReference type="SUPFAM" id="SSF52540">
    <property type="entry name" value="P-loop containing nucleoside triphosphate hydrolases"/>
    <property type="match status" value="1"/>
</dbReference>
<dbReference type="PANTHER" id="PTHR10285">
    <property type="entry name" value="URIDINE KINASE"/>
    <property type="match status" value="1"/>
</dbReference>
<evidence type="ECO:0000256" key="8">
    <source>
        <dbReference type="ARBA" id="ARBA00022679"/>
    </source>
</evidence>
<sequence length="311" mass="35238">MQVESHSRFSRDAWSALRSAVPMTLDEAQLERLRGTNEPMSLAEVEDIYLPLVRLINLHVGAARGLAQVTDAFVGRPPVKRPYVIAIAGSVAVGKSTVARLLRVLLSQWPEHPRVDLVTTDGFLWPTQVLLEAGLMSRKGFPESYDVRRMIEFLAEVRSNGEARAPVYSHQSYDIVPGRFDSVDHPDILIFEGLNVLQIGDGVQRARAPVYTAADFFDLSIYIDAAPQDVERWYLERFMVLQRTRMQDPASYFHHLAHLPRDEVSAFAKRLWRDVNLPNLVENIAPTRLRADVVIHKSADHSADELLLRRI</sequence>
<reference evidence="17 18" key="1">
    <citation type="submission" date="2018-07" db="EMBL/GenBank/DDBJ databases">
        <title>a novel species of Sphingomonas isolated from the rhizosphere soil of Araceae plant.</title>
        <authorList>
            <person name="Zhiyong W."/>
            <person name="Qinglan Z."/>
            <person name="Zhiwei F."/>
            <person name="Ding X."/>
            <person name="Gejiao W."/>
            <person name="Shixue Z."/>
        </authorList>
    </citation>
    <scope>NUCLEOTIDE SEQUENCE [LARGE SCALE GENOMIC DNA]</scope>
    <source>
        <strain evidence="17 18">WZY 27</strain>
    </source>
</reference>
<dbReference type="GO" id="GO:0005524">
    <property type="term" value="F:ATP binding"/>
    <property type="evidence" value="ECO:0007669"/>
    <property type="project" value="UniProtKB-UniRule"/>
</dbReference>
<feature type="domain" description="Phosphoribulokinase/uridine kinase" evidence="16">
    <location>
        <begin position="84"/>
        <end position="226"/>
    </location>
</feature>
<evidence type="ECO:0000256" key="12">
    <source>
        <dbReference type="ARBA" id="ARBA00022993"/>
    </source>
</evidence>
<evidence type="ECO:0000256" key="7">
    <source>
        <dbReference type="ARBA" id="ARBA00022490"/>
    </source>
</evidence>
<dbReference type="Pfam" id="PF00485">
    <property type="entry name" value="PRK"/>
    <property type="match status" value="1"/>
</dbReference>
<dbReference type="UniPathway" id="UPA00241">
    <property type="reaction ID" value="UER00352"/>
</dbReference>
<evidence type="ECO:0000256" key="11">
    <source>
        <dbReference type="ARBA" id="ARBA00022840"/>
    </source>
</evidence>
<dbReference type="GO" id="GO:0004594">
    <property type="term" value="F:pantothenate kinase activity"/>
    <property type="evidence" value="ECO:0007669"/>
    <property type="project" value="UniProtKB-UniRule"/>
</dbReference>
<keyword evidence="9 14" id="KW-0547">Nucleotide-binding</keyword>
<protein>
    <recommendedName>
        <fullName evidence="6 14">Pantothenate kinase</fullName>
        <ecNumber evidence="5 14">2.7.1.33</ecNumber>
    </recommendedName>
    <alternativeName>
        <fullName evidence="13 14">Pantothenic acid kinase</fullName>
    </alternativeName>
</protein>